<evidence type="ECO:0000313" key="2">
    <source>
        <dbReference type="EMBL" id="RKT54402.1"/>
    </source>
</evidence>
<dbReference type="Proteomes" id="UP000282084">
    <property type="component" value="Unassembled WGS sequence"/>
</dbReference>
<organism evidence="2 3">
    <name type="scientific">Saccharothrix australiensis</name>
    <dbReference type="NCBI Taxonomy" id="2072"/>
    <lineage>
        <taxon>Bacteria</taxon>
        <taxon>Bacillati</taxon>
        <taxon>Actinomycetota</taxon>
        <taxon>Actinomycetes</taxon>
        <taxon>Pseudonocardiales</taxon>
        <taxon>Pseudonocardiaceae</taxon>
        <taxon>Saccharothrix</taxon>
    </lineage>
</organism>
<keyword evidence="3" id="KW-1185">Reference proteome</keyword>
<dbReference type="InterPro" id="IPR046259">
    <property type="entry name" value="DUF6292"/>
</dbReference>
<protein>
    <recommendedName>
        <fullName evidence="1">DUF6292 domain-containing protein</fullName>
    </recommendedName>
</protein>
<reference evidence="2 3" key="1">
    <citation type="submission" date="2018-10" db="EMBL/GenBank/DDBJ databases">
        <title>Sequencing the genomes of 1000 actinobacteria strains.</title>
        <authorList>
            <person name="Klenk H.-P."/>
        </authorList>
    </citation>
    <scope>NUCLEOTIDE SEQUENCE [LARGE SCALE GENOMIC DNA]</scope>
    <source>
        <strain evidence="2 3">DSM 43800</strain>
    </source>
</reference>
<dbReference type="AlphaFoldDB" id="A0A495VYB3"/>
<evidence type="ECO:0000313" key="3">
    <source>
        <dbReference type="Proteomes" id="UP000282084"/>
    </source>
</evidence>
<proteinExistence type="predicted"/>
<accession>A0A495VYB3</accession>
<sequence>MVDEEFDEAVALELRRYVKRVTGALGLGGDCSYIDAGPPANAYLALDGRLPSFPDRDVALLWDEEHGWSAALETQSGLDLVTVAYLHGSLVPPPAAVARFAHRLLRGEHPGDPRAVRLATPGDQRTRLLPLLRAANRDGARLLPLRVSLDRPVRSGTKVRGGLAVDVPREAVEEASRHTV</sequence>
<evidence type="ECO:0000259" key="1">
    <source>
        <dbReference type="Pfam" id="PF19809"/>
    </source>
</evidence>
<gene>
    <name evidence="2" type="ORF">C8E97_3022</name>
</gene>
<feature type="domain" description="DUF6292" evidence="1">
    <location>
        <begin position="17"/>
        <end position="102"/>
    </location>
</feature>
<name>A0A495VYB3_9PSEU</name>
<dbReference type="Pfam" id="PF19809">
    <property type="entry name" value="DUF6292"/>
    <property type="match status" value="1"/>
</dbReference>
<dbReference type="EMBL" id="RBXO01000001">
    <property type="protein sequence ID" value="RKT54402.1"/>
    <property type="molecule type" value="Genomic_DNA"/>
</dbReference>
<comment type="caution">
    <text evidence="2">The sequence shown here is derived from an EMBL/GenBank/DDBJ whole genome shotgun (WGS) entry which is preliminary data.</text>
</comment>